<sequence>MDHSNMDHSSSGEIPDGLMDAENPTYPVDSKALIKDGHMAGMKGAEATIVGAYDTVAYIVSYTPEDGGERVENHKWIIHEEFPDAGEEPLQPGTEIETDADHMSGMDGAAVEIVSGEETTVYMIDYTPTDGSEKVENHKWVTEEELEAIE</sequence>
<gene>
    <name evidence="3" type="ORF">CWS20_15465</name>
</gene>
<organism evidence="3 4">
    <name type="scientific">Cytobacillus horneckiae</name>
    <dbReference type="NCBI Taxonomy" id="549687"/>
    <lineage>
        <taxon>Bacteria</taxon>
        <taxon>Bacillati</taxon>
        <taxon>Bacillota</taxon>
        <taxon>Bacilli</taxon>
        <taxon>Bacillales</taxon>
        <taxon>Bacillaceae</taxon>
        <taxon>Cytobacillus</taxon>
    </lineage>
</organism>
<dbReference type="AlphaFoldDB" id="A0A2N0ZF01"/>
<protein>
    <recommendedName>
        <fullName evidence="2">DUF1541 domain-containing protein</fullName>
    </recommendedName>
</protein>
<evidence type="ECO:0000313" key="3">
    <source>
        <dbReference type="EMBL" id="PKG28090.1"/>
    </source>
</evidence>
<evidence type="ECO:0000256" key="1">
    <source>
        <dbReference type="SAM" id="MobiDB-lite"/>
    </source>
</evidence>
<keyword evidence="4" id="KW-1185">Reference proteome</keyword>
<name>A0A2N0ZF01_9BACI</name>
<accession>A0A2N0ZF01</accession>
<feature type="domain" description="DUF1541" evidence="2">
    <location>
        <begin position="92"/>
        <end position="143"/>
    </location>
</feature>
<proteinExistence type="predicted"/>
<comment type="caution">
    <text evidence="3">The sequence shown here is derived from an EMBL/GenBank/DDBJ whole genome shotgun (WGS) entry which is preliminary data.</text>
</comment>
<feature type="domain" description="DUF1541" evidence="2">
    <location>
        <begin position="30"/>
        <end position="79"/>
    </location>
</feature>
<dbReference type="Proteomes" id="UP000233343">
    <property type="component" value="Unassembled WGS sequence"/>
</dbReference>
<evidence type="ECO:0000259" key="2">
    <source>
        <dbReference type="Pfam" id="PF07563"/>
    </source>
</evidence>
<dbReference type="EMBL" id="PISD01000033">
    <property type="protein sequence ID" value="PKG28090.1"/>
    <property type="molecule type" value="Genomic_DNA"/>
</dbReference>
<reference evidence="3 4" key="1">
    <citation type="journal article" date="2010" name="Int. J. Syst. Evol. Microbiol.">
        <title>Bacillus horneckiae sp. nov., isolated from a spacecraft-assembly clean room.</title>
        <authorList>
            <person name="Vaishampayan P."/>
            <person name="Probst A."/>
            <person name="Krishnamurthi S."/>
            <person name="Ghosh S."/>
            <person name="Osman S."/>
            <person name="McDowall A."/>
            <person name="Ruckmani A."/>
            <person name="Mayilraj S."/>
            <person name="Venkateswaran K."/>
        </authorList>
    </citation>
    <scope>NUCLEOTIDE SEQUENCE [LARGE SCALE GENOMIC DNA]</scope>
    <source>
        <strain evidence="4">1PO1SC</strain>
    </source>
</reference>
<feature type="region of interest" description="Disordered" evidence="1">
    <location>
        <begin position="1"/>
        <end position="23"/>
    </location>
</feature>
<evidence type="ECO:0000313" key="4">
    <source>
        <dbReference type="Proteomes" id="UP000233343"/>
    </source>
</evidence>
<dbReference type="InterPro" id="IPR011438">
    <property type="entry name" value="DUF1541"/>
</dbReference>
<dbReference type="Pfam" id="PF07563">
    <property type="entry name" value="DUF1541"/>
    <property type="match status" value="2"/>
</dbReference>
<dbReference type="Gene3D" id="2.30.30.1210">
    <property type="entry name" value="Domain of unknown function DUF1541"/>
    <property type="match status" value="1"/>
</dbReference>